<sequence length="72" mass="8289">MAKQSSLGFKLLIKTYIDTSNTLLSVDDRRRHDNYILVQHDMWFVDIVPREIAGAKKDCRRFGSCPLSSSGW</sequence>
<evidence type="ECO:0000313" key="2">
    <source>
        <dbReference type="Proteomes" id="UP001595190"/>
    </source>
</evidence>
<evidence type="ECO:0000313" key="1">
    <source>
        <dbReference type="EMBL" id="MFC2255092.1"/>
    </source>
</evidence>
<comment type="caution">
    <text evidence="1">The sequence shown here is derived from an EMBL/GenBank/DDBJ whole genome shotgun (WGS) entry which is preliminary data.</text>
</comment>
<protein>
    <submittedName>
        <fullName evidence="1">Uncharacterized protein</fullName>
    </submittedName>
</protein>
<proteinExistence type="predicted"/>
<dbReference type="EMBL" id="JBHGPK010000073">
    <property type="protein sequence ID" value="MFC2255092.1"/>
    <property type="molecule type" value="Genomic_DNA"/>
</dbReference>
<reference evidence="1 2" key="1">
    <citation type="submission" date="2024-09" db="EMBL/GenBank/DDBJ databases">
        <title>Description of Labrys sedimenti sp. nov., isolated from a diclofenac-degrading enrichment culture, and genome-based reclassification of Labrys portucalensis as a later heterotypic synonym of Labrys neptuniae.</title>
        <authorList>
            <person name="Tancsics A."/>
            <person name="Csepanyi A."/>
        </authorList>
    </citation>
    <scope>NUCLEOTIDE SEQUENCE [LARGE SCALE GENOMIC DNA]</scope>
    <source>
        <strain evidence="1 2">LMG 23412</strain>
    </source>
</reference>
<name>A0ABV6ZSH4_9HYPH</name>
<dbReference type="Proteomes" id="UP001595190">
    <property type="component" value="Unassembled WGS sequence"/>
</dbReference>
<dbReference type="RefSeq" id="WP_394315664.1">
    <property type="nucleotide sequence ID" value="NZ_JBHGPK010000073.1"/>
</dbReference>
<gene>
    <name evidence="1" type="ORF">ACETRX_36490</name>
</gene>
<accession>A0ABV6ZSH4</accession>
<organism evidence="1 2">
    <name type="scientific">Labrys neptuniae</name>
    <dbReference type="NCBI Taxonomy" id="376174"/>
    <lineage>
        <taxon>Bacteria</taxon>
        <taxon>Pseudomonadati</taxon>
        <taxon>Pseudomonadota</taxon>
        <taxon>Alphaproteobacteria</taxon>
        <taxon>Hyphomicrobiales</taxon>
        <taxon>Xanthobacteraceae</taxon>
        <taxon>Labrys</taxon>
    </lineage>
</organism>